<name>A0A645CG20_9ZZZZ</name>
<sequence length="55" mass="6433">MNGGFHFRVNNFHGCDNSYFRFSYPEFVTRLYGIVENVYFGVEIGSDVHGCIRYT</sequence>
<proteinExistence type="predicted"/>
<evidence type="ECO:0000313" key="1">
    <source>
        <dbReference type="EMBL" id="MPM75838.1"/>
    </source>
</evidence>
<dbReference type="AlphaFoldDB" id="A0A645CG20"/>
<comment type="caution">
    <text evidence="1">The sequence shown here is derived from an EMBL/GenBank/DDBJ whole genome shotgun (WGS) entry which is preliminary data.</text>
</comment>
<organism evidence="1">
    <name type="scientific">bioreactor metagenome</name>
    <dbReference type="NCBI Taxonomy" id="1076179"/>
    <lineage>
        <taxon>unclassified sequences</taxon>
        <taxon>metagenomes</taxon>
        <taxon>ecological metagenomes</taxon>
    </lineage>
</organism>
<protein>
    <submittedName>
        <fullName evidence="1">Uncharacterized protein</fullName>
    </submittedName>
</protein>
<reference evidence="1" key="1">
    <citation type="submission" date="2019-08" db="EMBL/GenBank/DDBJ databases">
        <authorList>
            <person name="Kucharzyk K."/>
            <person name="Murdoch R.W."/>
            <person name="Higgins S."/>
            <person name="Loffler F."/>
        </authorList>
    </citation>
    <scope>NUCLEOTIDE SEQUENCE</scope>
</reference>
<dbReference type="EMBL" id="VSSQ01026899">
    <property type="protein sequence ID" value="MPM75838.1"/>
    <property type="molecule type" value="Genomic_DNA"/>
</dbReference>
<gene>
    <name evidence="1" type="ORF">SDC9_122832</name>
</gene>
<accession>A0A645CG20</accession>